<dbReference type="EMBL" id="ANIZ01004332">
    <property type="protein sequence ID" value="ETI30215.1"/>
    <property type="molecule type" value="Genomic_DNA"/>
</dbReference>
<accession>V9DTI4</accession>
<evidence type="ECO:0000313" key="3">
    <source>
        <dbReference type="Proteomes" id="UP000018721"/>
    </source>
</evidence>
<name>V9DTI4_PHYNI</name>
<feature type="non-terminal residue" evidence="2">
    <location>
        <position position="61"/>
    </location>
</feature>
<evidence type="ECO:0000256" key="1">
    <source>
        <dbReference type="SAM" id="MobiDB-lite"/>
    </source>
</evidence>
<evidence type="ECO:0000313" key="2">
    <source>
        <dbReference type="EMBL" id="ETI30215.1"/>
    </source>
</evidence>
<proteinExistence type="predicted"/>
<dbReference type="Proteomes" id="UP000018721">
    <property type="component" value="Unassembled WGS sequence"/>
</dbReference>
<reference evidence="2 3" key="1">
    <citation type="submission" date="2013-11" db="EMBL/GenBank/DDBJ databases">
        <title>The Genome Sequence of Phytophthora parasitica P1569.</title>
        <authorList>
            <consortium name="The Broad Institute Genomics Platform"/>
            <person name="Russ C."/>
            <person name="Tyler B."/>
            <person name="Panabieres F."/>
            <person name="Shan W."/>
            <person name="Tripathy S."/>
            <person name="Grunwald N."/>
            <person name="Machado M."/>
            <person name="Johnson C.S."/>
            <person name="Arredondo F."/>
            <person name="Hong C."/>
            <person name="Coffey M."/>
            <person name="Young S.K."/>
            <person name="Zeng Q."/>
            <person name="Gargeya S."/>
            <person name="Fitzgerald M."/>
            <person name="Abouelleil A."/>
            <person name="Alvarado L."/>
            <person name="Chapman S.B."/>
            <person name="Gainer-Dewar J."/>
            <person name="Goldberg J."/>
            <person name="Griggs A."/>
            <person name="Gujja S."/>
            <person name="Hansen M."/>
            <person name="Howarth C."/>
            <person name="Imamovic A."/>
            <person name="Ireland A."/>
            <person name="Larimer J."/>
            <person name="McCowan C."/>
            <person name="Murphy C."/>
            <person name="Pearson M."/>
            <person name="Poon T.W."/>
            <person name="Priest M."/>
            <person name="Roberts A."/>
            <person name="Saif S."/>
            <person name="Shea T."/>
            <person name="Sykes S."/>
            <person name="Wortman J."/>
            <person name="Nusbaum C."/>
            <person name="Birren B."/>
        </authorList>
    </citation>
    <scope>NUCLEOTIDE SEQUENCE [LARGE SCALE GENOMIC DNA]</scope>
    <source>
        <strain evidence="2 3">P1569</strain>
    </source>
</reference>
<dbReference type="HOGENOM" id="CLU_2927642_0_0_1"/>
<comment type="caution">
    <text evidence="2">The sequence shown here is derived from an EMBL/GenBank/DDBJ whole genome shotgun (WGS) entry which is preliminary data.</text>
</comment>
<sequence>MSEDRPVQGRLNFDDLDSPQAMPPIARAERAHRRALGQVHSELRNQLHTPPGSPEQRAMPR</sequence>
<gene>
    <name evidence="2" type="ORF">F443_22665</name>
</gene>
<organism evidence="2 3">
    <name type="scientific">Phytophthora nicotianae P1569</name>
    <dbReference type="NCBI Taxonomy" id="1317065"/>
    <lineage>
        <taxon>Eukaryota</taxon>
        <taxon>Sar</taxon>
        <taxon>Stramenopiles</taxon>
        <taxon>Oomycota</taxon>
        <taxon>Peronosporomycetes</taxon>
        <taxon>Peronosporales</taxon>
        <taxon>Peronosporaceae</taxon>
        <taxon>Phytophthora</taxon>
    </lineage>
</organism>
<dbReference type="AlphaFoldDB" id="V9DTI4"/>
<protein>
    <submittedName>
        <fullName evidence="2">Uncharacterized protein</fullName>
    </submittedName>
</protein>
<feature type="region of interest" description="Disordered" evidence="1">
    <location>
        <begin position="1"/>
        <end position="61"/>
    </location>
</feature>
<keyword evidence="3" id="KW-1185">Reference proteome</keyword>